<organism evidence="1 2">
    <name type="scientific">Chitinophaga japonensis</name>
    <name type="common">Flexibacter japonensis</name>
    <dbReference type="NCBI Taxonomy" id="104662"/>
    <lineage>
        <taxon>Bacteria</taxon>
        <taxon>Pseudomonadati</taxon>
        <taxon>Bacteroidota</taxon>
        <taxon>Chitinophagia</taxon>
        <taxon>Chitinophagales</taxon>
        <taxon>Chitinophagaceae</taxon>
        <taxon>Chitinophaga</taxon>
    </lineage>
</organism>
<evidence type="ECO:0008006" key="3">
    <source>
        <dbReference type="Google" id="ProtNLM"/>
    </source>
</evidence>
<name>A0A562T085_CHIJA</name>
<dbReference type="Gene3D" id="3.40.50.300">
    <property type="entry name" value="P-loop containing nucleotide triphosphate hydrolases"/>
    <property type="match status" value="1"/>
</dbReference>
<dbReference type="AlphaFoldDB" id="A0A562T085"/>
<gene>
    <name evidence="1" type="ORF">LX66_3937</name>
</gene>
<evidence type="ECO:0000313" key="1">
    <source>
        <dbReference type="EMBL" id="TWI86674.1"/>
    </source>
</evidence>
<sequence>METPYDYPRLLKMVVRRGRQLYGPAFHIAEEDSPVLRRLLCWFLQDEAVAKGEGICLHKGILLAGPVGCGKSAIMRVFQSLCDKALQFAIKPCTAVELEFAAEGYDVIHRYAHRSLYRYGCPRAVCFDDLGFESNVNYFGNNYNVMLKILAHRYELLVEQGLVTHATTNLDSAEMEARYGSRLRSRMRQMFNLVAFPHTSRDKRI</sequence>
<evidence type="ECO:0000313" key="2">
    <source>
        <dbReference type="Proteomes" id="UP000316778"/>
    </source>
</evidence>
<protein>
    <recommendedName>
        <fullName evidence="3">ATPase family protein associated with various cellular activities (AAA)</fullName>
    </recommendedName>
</protein>
<accession>A0A562T085</accession>
<proteinExistence type="predicted"/>
<dbReference type="OrthoDB" id="835620at2"/>
<comment type="caution">
    <text evidence="1">The sequence shown here is derived from an EMBL/GenBank/DDBJ whole genome shotgun (WGS) entry which is preliminary data.</text>
</comment>
<dbReference type="Proteomes" id="UP000316778">
    <property type="component" value="Unassembled WGS sequence"/>
</dbReference>
<reference evidence="1 2" key="1">
    <citation type="journal article" date="2013" name="Stand. Genomic Sci.">
        <title>Genomic Encyclopedia of Type Strains, Phase I: The one thousand microbial genomes (KMG-I) project.</title>
        <authorList>
            <person name="Kyrpides N.C."/>
            <person name="Woyke T."/>
            <person name="Eisen J.A."/>
            <person name="Garrity G."/>
            <person name="Lilburn T.G."/>
            <person name="Beck B.J."/>
            <person name="Whitman W.B."/>
            <person name="Hugenholtz P."/>
            <person name="Klenk H.P."/>
        </authorList>
    </citation>
    <scope>NUCLEOTIDE SEQUENCE [LARGE SCALE GENOMIC DNA]</scope>
    <source>
        <strain evidence="1 2">DSM 13484</strain>
    </source>
</reference>
<dbReference type="SUPFAM" id="SSF52540">
    <property type="entry name" value="P-loop containing nucleoside triphosphate hydrolases"/>
    <property type="match status" value="1"/>
</dbReference>
<dbReference type="RefSeq" id="WP_145716660.1">
    <property type="nucleotide sequence ID" value="NZ_BAAAFY010000004.1"/>
</dbReference>
<keyword evidence="2" id="KW-1185">Reference proteome</keyword>
<dbReference type="EMBL" id="VLLG01000004">
    <property type="protein sequence ID" value="TWI86674.1"/>
    <property type="molecule type" value="Genomic_DNA"/>
</dbReference>
<dbReference type="InterPro" id="IPR027417">
    <property type="entry name" value="P-loop_NTPase"/>
</dbReference>